<feature type="region of interest" description="Disordered" evidence="1">
    <location>
        <begin position="1"/>
        <end position="95"/>
    </location>
</feature>
<keyword evidence="5" id="KW-1185">Reference proteome</keyword>
<feature type="region of interest" description="Disordered" evidence="1">
    <location>
        <begin position="298"/>
        <end position="450"/>
    </location>
</feature>
<evidence type="ECO:0000256" key="1">
    <source>
        <dbReference type="SAM" id="MobiDB-lite"/>
    </source>
</evidence>
<evidence type="ECO:0000259" key="2">
    <source>
        <dbReference type="Pfam" id="PF10979"/>
    </source>
</evidence>
<feature type="compositionally biased region" description="Basic and acidic residues" evidence="1">
    <location>
        <begin position="486"/>
        <end position="518"/>
    </location>
</feature>
<feature type="domain" description="DUF7168" evidence="3">
    <location>
        <begin position="184"/>
        <end position="319"/>
    </location>
</feature>
<evidence type="ECO:0000313" key="4">
    <source>
        <dbReference type="EMBL" id="KZW01489.1"/>
    </source>
</evidence>
<name>A0A165P0X2_EXIGL</name>
<dbReference type="STRING" id="1314781.A0A165P0X2"/>
<dbReference type="InterPro" id="IPR055592">
    <property type="entry name" value="DUF7168"/>
</dbReference>
<evidence type="ECO:0000313" key="5">
    <source>
        <dbReference type="Proteomes" id="UP000077266"/>
    </source>
</evidence>
<dbReference type="InParanoid" id="A0A165P0X2"/>
<dbReference type="OrthoDB" id="3067443at2759"/>
<dbReference type="Pfam" id="PF10979">
    <property type="entry name" value="DUF2786"/>
    <property type="match status" value="1"/>
</dbReference>
<proteinExistence type="predicted"/>
<gene>
    <name evidence="4" type="ORF">EXIGLDRAFT_745054</name>
</gene>
<feature type="region of interest" description="Disordered" evidence="1">
    <location>
        <begin position="479"/>
        <end position="518"/>
    </location>
</feature>
<reference evidence="4 5" key="1">
    <citation type="journal article" date="2016" name="Mol. Biol. Evol.">
        <title>Comparative Genomics of Early-Diverging Mushroom-Forming Fungi Provides Insights into the Origins of Lignocellulose Decay Capabilities.</title>
        <authorList>
            <person name="Nagy L.G."/>
            <person name="Riley R."/>
            <person name="Tritt A."/>
            <person name="Adam C."/>
            <person name="Daum C."/>
            <person name="Floudas D."/>
            <person name="Sun H."/>
            <person name="Yadav J.S."/>
            <person name="Pangilinan J."/>
            <person name="Larsson K.H."/>
            <person name="Matsuura K."/>
            <person name="Barry K."/>
            <person name="Labutti K."/>
            <person name="Kuo R."/>
            <person name="Ohm R.A."/>
            <person name="Bhattacharya S.S."/>
            <person name="Shirouzu T."/>
            <person name="Yoshinaga Y."/>
            <person name="Martin F.M."/>
            <person name="Grigoriev I.V."/>
            <person name="Hibbett D.S."/>
        </authorList>
    </citation>
    <scope>NUCLEOTIDE SEQUENCE [LARGE SCALE GENOMIC DNA]</scope>
    <source>
        <strain evidence="4 5">HHB12029</strain>
    </source>
</reference>
<dbReference type="AlphaFoldDB" id="A0A165P0X2"/>
<feature type="compositionally biased region" description="Basic and acidic residues" evidence="1">
    <location>
        <begin position="335"/>
        <end position="361"/>
    </location>
</feature>
<dbReference type="Pfam" id="PF23771">
    <property type="entry name" value="DUF7168"/>
    <property type="match status" value="1"/>
</dbReference>
<protein>
    <submittedName>
        <fullName evidence="4">Uncharacterized protein</fullName>
    </submittedName>
</protein>
<dbReference type="Proteomes" id="UP000077266">
    <property type="component" value="Unassembled WGS sequence"/>
</dbReference>
<sequence>MSFVYQGYNQDLHDKSNSKPYGLRGKKRKSMREASDSESSADEEQSEDDYAGGGDQDASESGNSSPEPDSDDDDDFDFDAPSPRKRARVSQPKWTVSARVRNLATEDEDGKHAELDRAKERLKEVDTNVLDRIKKALTLAAHEGTGEAEARNAMRMAHKLMQTHNVSQADVMAKESDEQKAKRAGASVVEITSRSAKGERGTVTFSSWYAALAHAMTTFFNVKVYSTKFGDRSRLTWTFYGLAEGTVAAARAFEWIHNLILQWKNEKTHLKGVNAKNMYCNGVADELMTLARNERKQEAASAARAEKERLKKAREEEEAQRAAELARLQPLGGDAAEKKAKVEDVDEKKAKMEDDHSADEDHISDDDDEFGGYSGCAPYGDEDDDDDYGDFNDADEIDESMDLDAALRNAEDKAKVKVKPDPDVKPPPAPTPTKVKPEPKDDEDGAGWASTQQLQLFRDNASAIADAFLVEKKLKLGKGRMRARPVARDENAQKAYKKGREDGKSIEVRRKRIEGAKA</sequence>
<evidence type="ECO:0000259" key="3">
    <source>
        <dbReference type="Pfam" id="PF23771"/>
    </source>
</evidence>
<dbReference type="InterPro" id="IPR024498">
    <property type="entry name" value="DUF2786"/>
</dbReference>
<feature type="compositionally biased region" description="Basic and acidic residues" evidence="1">
    <location>
        <begin position="409"/>
        <end position="424"/>
    </location>
</feature>
<feature type="compositionally biased region" description="Basic and acidic residues" evidence="1">
    <location>
        <begin position="298"/>
        <end position="321"/>
    </location>
</feature>
<accession>A0A165P0X2</accession>
<feature type="domain" description="DUF2786" evidence="2">
    <location>
        <begin position="129"/>
        <end position="168"/>
    </location>
</feature>
<organism evidence="4 5">
    <name type="scientific">Exidia glandulosa HHB12029</name>
    <dbReference type="NCBI Taxonomy" id="1314781"/>
    <lineage>
        <taxon>Eukaryota</taxon>
        <taxon>Fungi</taxon>
        <taxon>Dikarya</taxon>
        <taxon>Basidiomycota</taxon>
        <taxon>Agaricomycotina</taxon>
        <taxon>Agaricomycetes</taxon>
        <taxon>Auriculariales</taxon>
        <taxon>Exidiaceae</taxon>
        <taxon>Exidia</taxon>
    </lineage>
</organism>
<feature type="compositionally biased region" description="Acidic residues" evidence="1">
    <location>
        <begin position="39"/>
        <end position="50"/>
    </location>
</feature>
<feature type="compositionally biased region" description="Acidic residues" evidence="1">
    <location>
        <begin position="68"/>
        <end position="78"/>
    </location>
</feature>
<dbReference type="EMBL" id="KV425893">
    <property type="protein sequence ID" value="KZW01489.1"/>
    <property type="molecule type" value="Genomic_DNA"/>
</dbReference>
<feature type="compositionally biased region" description="Acidic residues" evidence="1">
    <location>
        <begin position="380"/>
        <end position="402"/>
    </location>
</feature>